<organism evidence="7 8">
    <name type="scientific">Lichenibacterium ramalinae</name>
    <dbReference type="NCBI Taxonomy" id="2316527"/>
    <lineage>
        <taxon>Bacteria</taxon>
        <taxon>Pseudomonadati</taxon>
        <taxon>Pseudomonadota</taxon>
        <taxon>Alphaproteobacteria</taxon>
        <taxon>Hyphomicrobiales</taxon>
        <taxon>Lichenihabitantaceae</taxon>
        <taxon>Lichenibacterium</taxon>
    </lineage>
</organism>
<dbReference type="PANTHER" id="PTHR34216">
    <property type="match status" value="1"/>
</dbReference>
<evidence type="ECO:0000256" key="1">
    <source>
        <dbReference type="ARBA" id="ARBA00003236"/>
    </source>
</evidence>
<reference evidence="7 8" key="1">
    <citation type="submission" date="2018-09" db="EMBL/GenBank/DDBJ databases">
        <authorList>
            <person name="Grouzdev D.S."/>
            <person name="Krutkina M.S."/>
        </authorList>
    </citation>
    <scope>NUCLEOTIDE SEQUENCE [LARGE SCALE GENOMIC DNA]</scope>
    <source>
        <strain evidence="7 8">RmlP001</strain>
    </source>
</reference>
<comment type="caution">
    <text evidence="7">The sequence shown here is derived from an EMBL/GenBank/DDBJ whole genome shotgun (WGS) entry which is preliminary data.</text>
</comment>
<accession>A0A4V1RIU6</accession>
<comment type="similarity">
    <text evidence="2">Belongs to the polysaccharide deacetylase family.</text>
</comment>
<evidence type="ECO:0000313" key="7">
    <source>
        <dbReference type="EMBL" id="RYB05697.1"/>
    </source>
</evidence>
<evidence type="ECO:0000256" key="4">
    <source>
        <dbReference type="ARBA" id="ARBA00022729"/>
    </source>
</evidence>
<keyword evidence="8" id="KW-1185">Reference proteome</keyword>
<name>A0A4V1RIU6_9HYPH</name>
<dbReference type="EMBL" id="QYBC01000006">
    <property type="protein sequence ID" value="RYB05697.1"/>
    <property type="molecule type" value="Genomic_DNA"/>
</dbReference>
<dbReference type="OrthoDB" id="9782872at2"/>
<dbReference type="RefSeq" id="WP_129218805.1">
    <property type="nucleotide sequence ID" value="NZ_QYBC01000006.1"/>
</dbReference>
<dbReference type="InterPro" id="IPR002509">
    <property type="entry name" value="NODB_dom"/>
</dbReference>
<protein>
    <recommendedName>
        <fullName evidence="3">Chitooligosaccharide deacetylase</fullName>
    </recommendedName>
    <alternativeName>
        <fullName evidence="5">Nodulation protein B</fullName>
    </alternativeName>
</protein>
<keyword evidence="4" id="KW-0732">Signal</keyword>
<reference evidence="7 8" key="2">
    <citation type="submission" date="2019-02" db="EMBL/GenBank/DDBJ databases">
        <title>'Lichenibacterium ramalinii' gen. nov. sp. nov., 'Lichenibacterium minor' gen. nov. sp. nov.</title>
        <authorList>
            <person name="Pankratov T."/>
        </authorList>
    </citation>
    <scope>NUCLEOTIDE SEQUENCE [LARGE SCALE GENOMIC DNA]</scope>
    <source>
        <strain evidence="7 8">RmlP001</strain>
    </source>
</reference>
<gene>
    <name evidence="7" type="ORF">D3272_08915</name>
</gene>
<dbReference type="GO" id="GO:0016810">
    <property type="term" value="F:hydrolase activity, acting on carbon-nitrogen (but not peptide) bonds"/>
    <property type="evidence" value="ECO:0007669"/>
    <property type="project" value="InterPro"/>
</dbReference>
<evidence type="ECO:0000256" key="3">
    <source>
        <dbReference type="ARBA" id="ARBA00020071"/>
    </source>
</evidence>
<dbReference type="GO" id="GO:0005975">
    <property type="term" value="P:carbohydrate metabolic process"/>
    <property type="evidence" value="ECO:0007669"/>
    <property type="project" value="InterPro"/>
</dbReference>
<dbReference type="InterPro" id="IPR051398">
    <property type="entry name" value="Polysacch_Deacetylase"/>
</dbReference>
<dbReference type="AlphaFoldDB" id="A0A4V1RIU6"/>
<evidence type="ECO:0000313" key="8">
    <source>
        <dbReference type="Proteomes" id="UP000289411"/>
    </source>
</evidence>
<dbReference type="SUPFAM" id="SSF88713">
    <property type="entry name" value="Glycoside hydrolase/deacetylase"/>
    <property type="match status" value="1"/>
</dbReference>
<dbReference type="Gene3D" id="3.20.20.370">
    <property type="entry name" value="Glycoside hydrolase/deacetylase"/>
    <property type="match status" value="1"/>
</dbReference>
<proteinExistence type="inferred from homology"/>
<dbReference type="PROSITE" id="PS51677">
    <property type="entry name" value="NODB"/>
    <property type="match status" value="1"/>
</dbReference>
<dbReference type="PANTHER" id="PTHR34216:SF7">
    <property type="entry name" value="POLY-BETA-1,6-N-ACETYL-D-GLUCOSAMINE N-DEACETYLASE"/>
    <property type="match status" value="1"/>
</dbReference>
<evidence type="ECO:0000256" key="5">
    <source>
        <dbReference type="ARBA" id="ARBA00032976"/>
    </source>
</evidence>
<dbReference type="InterPro" id="IPR011330">
    <property type="entry name" value="Glyco_hydro/deAcase_b/a-brl"/>
</dbReference>
<dbReference type="Proteomes" id="UP000289411">
    <property type="component" value="Unassembled WGS sequence"/>
</dbReference>
<dbReference type="Pfam" id="PF01522">
    <property type="entry name" value="Polysacc_deac_1"/>
    <property type="match status" value="2"/>
</dbReference>
<comment type="function">
    <text evidence="1">Is involved in generating a small heat-stable compound (Nod), an acylated oligomer of N-acetylglucosamine, that stimulates mitosis in various plant protoplasts.</text>
</comment>
<evidence type="ECO:0000256" key="2">
    <source>
        <dbReference type="ARBA" id="ARBA00010973"/>
    </source>
</evidence>
<sequence>MRDRIIGAGFAALGATGLHRVAAPRLRGLGALLMFHHVRPASPSAFAPNGMLEITPGFLDAALTRIKALGYRLLPLDAAVAELRAGGVPGAPPFAVLTFDDGYRDNLVHALPVLERHAAPFTIYVTTGFAERRARLWWVELEEAIRRAERVELSIGEAALSLPARSAAEKAAAWKAVYWPLRAGPEDRLLAAVADLADRHGVDGPALVAELCMDWDEIAALARHPLATVGAHTLSHPRLAHLDVAEMRTELGAAKTILEERLGRPVVHLAYPVGDPGSAGRREFAAAAAFGYASGVTTRPGLLHGEHAGHLTALPRVSVNGFWQDLRHLEVLLSGTAFALWNRGRRLNVA</sequence>
<feature type="domain" description="NodB homology" evidence="6">
    <location>
        <begin position="93"/>
        <end position="350"/>
    </location>
</feature>
<evidence type="ECO:0000259" key="6">
    <source>
        <dbReference type="PROSITE" id="PS51677"/>
    </source>
</evidence>